<sequence length="144" mass="16609">MINRLILVFISLTALSSLAYAQKADDILGTWLTDEGKARIEVYKENGKYNGKIVWLKEPKNEDGSLKRDKENPEKELRDRPIVGLNLIKGFVFDDDQWEDGEIYDPESGKTYSCRIKMKKGKLEVRGYIGAPMFGRTVVWSRYK</sequence>
<dbReference type="OrthoDB" id="9814399at2"/>
<dbReference type="PANTHER" id="PTHR36919">
    <property type="entry name" value="BLR1215 PROTEIN"/>
    <property type="match status" value="1"/>
</dbReference>
<dbReference type="STRING" id="333140.AWW68_11670"/>
<dbReference type="Proteomes" id="UP000075606">
    <property type="component" value="Unassembled WGS sequence"/>
</dbReference>
<dbReference type="Pfam" id="PF09917">
    <property type="entry name" value="DUF2147"/>
    <property type="match status" value="1"/>
</dbReference>
<evidence type="ECO:0000256" key="1">
    <source>
        <dbReference type="SAM" id="SignalP"/>
    </source>
</evidence>
<evidence type="ECO:0000313" key="4">
    <source>
        <dbReference type="Proteomes" id="UP000075606"/>
    </source>
</evidence>
<dbReference type="EMBL" id="LRPC01000028">
    <property type="protein sequence ID" value="KYG73358.1"/>
    <property type="molecule type" value="Genomic_DNA"/>
</dbReference>
<feature type="domain" description="DUF2147" evidence="2">
    <location>
        <begin position="29"/>
        <end position="142"/>
    </location>
</feature>
<keyword evidence="4" id="KW-1185">Reference proteome</keyword>
<dbReference type="RefSeq" id="WP_068221585.1">
    <property type="nucleotide sequence ID" value="NZ_CP139724.1"/>
</dbReference>
<name>A0A150X3R1_9BACT</name>
<evidence type="ECO:0000259" key="2">
    <source>
        <dbReference type="Pfam" id="PF09917"/>
    </source>
</evidence>
<gene>
    <name evidence="3" type="ORF">AWW68_11670</name>
</gene>
<organism evidence="3 4">
    <name type="scientific">Roseivirga spongicola</name>
    <dbReference type="NCBI Taxonomy" id="333140"/>
    <lineage>
        <taxon>Bacteria</taxon>
        <taxon>Pseudomonadati</taxon>
        <taxon>Bacteroidota</taxon>
        <taxon>Cytophagia</taxon>
        <taxon>Cytophagales</taxon>
        <taxon>Roseivirgaceae</taxon>
        <taxon>Roseivirga</taxon>
    </lineage>
</organism>
<feature type="chain" id="PRO_5007574140" evidence="1">
    <location>
        <begin position="22"/>
        <end position="144"/>
    </location>
</feature>
<evidence type="ECO:0000313" key="3">
    <source>
        <dbReference type="EMBL" id="KYG73358.1"/>
    </source>
</evidence>
<protein>
    <submittedName>
        <fullName evidence="3">SIGNAL peptide protein</fullName>
    </submittedName>
</protein>
<accession>A0A150X3R1</accession>
<feature type="signal peptide" evidence="1">
    <location>
        <begin position="1"/>
        <end position="21"/>
    </location>
</feature>
<proteinExistence type="predicted"/>
<keyword evidence="1" id="KW-0732">Signal</keyword>
<dbReference type="AlphaFoldDB" id="A0A150X3R1"/>
<dbReference type="Gene3D" id="2.40.128.520">
    <property type="match status" value="1"/>
</dbReference>
<comment type="caution">
    <text evidence="3">The sequence shown here is derived from an EMBL/GenBank/DDBJ whole genome shotgun (WGS) entry which is preliminary data.</text>
</comment>
<reference evidence="3 4" key="1">
    <citation type="submission" date="2016-01" db="EMBL/GenBank/DDBJ databases">
        <title>Genome sequencing of Roseivirga spongicola UST030701-084.</title>
        <authorList>
            <person name="Selvaratnam C."/>
            <person name="Thevarajoo S."/>
            <person name="Goh K.M."/>
            <person name="Ee R."/>
            <person name="Chan K.-G."/>
            <person name="Chong C.S."/>
        </authorList>
    </citation>
    <scope>NUCLEOTIDE SEQUENCE [LARGE SCALE GENOMIC DNA]</scope>
    <source>
        <strain evidence="3 4">UST030701-084</strain>
    </source>
</reference>
<dbReference type="InterPro" id="IPR019223">
    <property type="entry name" value="DUF2147"/>
</dbReference>
<dbReference type="PANTHER" id="PTHR36919:SF2">
    <property type="entry name" value="BLL6627 PROTEIN"/>
    <property type="match status" value="1"/>
</dbReference>